<dbReference type="GO" id="GO:0046872">
    <property type="term" value="F:metal ion binding"/>
    <property type="evidence" value="ECO:0007669"/>
    <property type="project" value="UniProtKB-KW"/>
</dbReference>
<keyword evidence="5 10" id="KW-0732">Signal</keyword>
<keyword evidence="12" id="KW-1185">Reference proteome</keyword>
<keyword evidence="4" id="KW-0479">Metal-binding</keyword>
<organism evidence="11 12">
    <name type="scientific">Talaromyces marneffei (strain ATCC 18224 / CBS 334.59 / QM 7333)</name>
    <name type="common">Penicillium marneffei</name>
    <dbReference type="NCBI Taxonomy" id="441960"/>
    <lineage>
        <taxon>Eukaryota</taxon>
        <taxon>Fungi</taxon>
        <taxon>Dikarya</taxon>
        <taxon>Ascomycota</taxon>
        <taxon>Pezizomycotina</taxon>
        <taxon>Eurotiomycetes</taxon>
        <taxon>Eurotiomycetidae</taxon>
        <taxon>Eurotiales</taxon>
        <taxon>Trichocomaceae</taxon>
        <taxon>Talaromyces</taxon>
        <taxon>Talaromyces sect. Talaromyces</taxon>
    </lineage>
</organism>
<dbReference type="PhylomeDB" id="B6QJ67"/>
<accession>B6QJ67</accession>
<evidence type="ECO:0000256" key="3">
    <source>
        <dbReference type="ARBA" id="ARBA00022651"/>
    </source>
</evidence>
<evidence type="ECO:0000256" key="1">
    <source>
        <dbReference type="ARBA" id="ARBA00006249"/>
    </source>
</evidence>
<feature type="chain" id="PRO_5005123674" description="Carboxylic ester hydrolase" evidence="10">
    <location>
        <begin position="19"/>
        <end position="554"/>
    </location>
</feature>
<keyword evidence="3" id="KW-0624">Polysaccharide degradation</keyword>
<keyword evidence="7" id="KW-0106">Calcium</keyword>
<evidence type="ECO:0000256" key="5">
    <source>
        <dbReference type="ARBA" id="ARBA00022729"/>
    </source>
</evidence>
<dbReference type="PANTHER" id="PTHR33938:SF15">
    <property type="entry name" value="FERULOYL ESTERASE B-RELATED"/>
    <property type="match status" value="1"/>
</dbReference>
<dbReference type="PANTHER" id="PTHR33938">
    <property type="entry name" value="FERULOYL ESTERASE B-RELATED"/>
    <property type="match status" value="1"/>
</dbReference>
<evidence type="ECO:0000256" key="2">
    <source>
        <dbReference type="ARBA" id="ARBA00022487"/>
    </source>
</evidence>
<keyword evidence="8" id="KW-1015">Disulfide bond</keyword>
<reference evidence="12" key="1">
    <citation type="journal article" date="2015" name="Genome Announc.">
        <title>Genome sequence of the AIDS-associated pathogen Penicillium marneffei (ATCC18224) and its near taxonomic relative Talaromyces stipitatus (ATCC10500).</title>
        <authorList>
            <person name="Nierman W.C."/>
            <person name="Fedorova-Abrams N.D."/>
            <person name="Andrianopoulos A."/>
        </authorList>
    </citation>
    <scope>NUCLEOTIDE SEQUENCE [LARGE SCALE GENOMIC DNA]</scope>
    <source>
        <strain evidence="12">ATCC 18224 / CBS 334.59 / QM 7333</strain>
    </source>
</reference>
<dbReference type="Proteomes" id="UP000001294">
    <property type="component" value="Unassembled WGS sequence"/>
</dbReference>
<dbReference type="SUPFAM" id="SSF53474">
    <property type="entry name" value="alpha/beta-Hydrolases"/>
    <property type="match status" value="1"/>
</dbReference>
<proteinExistence type="inferred from homology"/>
<evidence type="ECO:0000256" key="10">
    <source>
        <dbReference type="RuleBase" id="RU361238"/>
    </source>
</evidence>
<evidence type="ECO:0000313" key="11">
    <source>
        <dbReference type="EMBL" id="EEA23407.1"/>
    </source>
</evidence>
<evidence type="ECO:0000256" key="8">
    <source>
        <dbReference type="ARBA" id="ARBA00023157"/>
    </source>
</evidence>
<dbReference type="HOGENOM" id="CLU_014819_1_0_1"/>
<sequence>MQLVSLSALTLLAGLGSALPESHLQARGPPASSPSFQARCEAFGSKINGHNKHDFQNDVTLHSVTYIPPGGNISMATTPDLCAFNKISTPSPVEFCRVSLNVTTSSQSQIYMEAWLPGNYTGRFLSTGNGGLGGCVQYADMLYAAQFGFATVGTNNGHFGDSGRFFLGNPEVLEDFAYRAMHTGVEIGKKLTKLFYTQTKNGYNKSYYLGCSTGGRQGWKSLEKFPDDFDGVVAGAPAFNFINLASWGARVITITGNATSDTFITAAQWGGLIHNEIMRQCDGLDGATDGIIEDPDLCHPNLETLLCSSSSTDPSSCLTRAQVNTASQMFTPLVSQKGEWMYPRMQPGSEPVAAYVYYSGQPVQYPWDWYRYVVFNNSAWDAATWTVADAEMAARQNPFDISTWDSQLVSGFQKKGGKVLHYHGLEDPIITSDSSKAWYKYLVDSTNTSPSELDSFYRFFPISGMSHCSPGAGASYIGQGLGTYVPGSEHHPEDNVLMAMVQWVEEGIAPEFVRGTKLARDGSVEYTRKHCKFPKRNVYVGPGKYTDENAWECV</sequence>
<dbReference type="GO" id="GO:0045493">
    <property type="term" value="P:xylan catabolic process"/>
    <property type="evidence" value="ECO:0007669"/>
    <property type="project" value="UniProtKB-KW"/>
</dbReference>
<keyword evidence="6 10" id="KW-0378">Hydrolase</keyword>
<dbReference type="EC" id="3.1.1.-" evidence="10"/>
<dbReference type="EMBL" id="DS995902">
    <property type="protein sequence ID" value="EEA23407.1"/>
    <property type="molecule type" value="Genomic_DNA"/>
</dbReference>
<dbReference type="AlphaFoldDB" id="B6QJ67"/>
<comment type="catalytic activity">
    <reaction evidence="9">
        <text>feruloyl-polysaccharide + H2O = ferulate + polysaccharide.</text>
        <dbReference type="EC" id="3.1.1.73"/>
    </reaction>
</comment>
<dbReference type="Gene3D" id="3.40.50.1820">
    <property type="entry name" value="alpha/beta hydrolase"/>
    <property type="match status" value="1"/>
</dbReference>
<comment type="similarity">
    <text evidence="1 10">Belongs to the tannase family.</text>
</comment>
<gene>
    <name evidence="11" type="ORF">PMAA_099950</name>
</gene>
<evidence type="ECO:0000313" key="12">
    <source>
        <dbReference type="Proteomes" id="UP000001294"/>
    </source>
</evidence>
<evidence type="ECO:0000256" key="9">
    <source>
        <dbReference type="ARBA" id="ARBA00034075"/>
    </source>
</evidence>
<name>B6QJ67_TALMQ</name>
<keyword evidence="3" id="KW-0858">Xylan degradation</keyword>
<evidence type="ECO:0000256" key="4">
    <source>
        <dbReference type="ARBA" id="ARBA00022723"/>
    </source>
</evidence>
<protein>
    <recommendedName>
        <fullName evidence="10">Carboxylic ester hydrolase</fullName>
        <ecNumber evidence="10">3.1.1.-</ecNumber>
    </recommendedName>
</protein>
<feature type="signal peptide" evidence="10">
    <location>
        <begin position="1"/>
        <end position="18"/>
    </location>
</feature>
<evidence type="ECO:0000256" key="7">
    <source>
        <dbReference type="ARBA" id="ARBA00022837"/>
    </source>
</evidence>
<dbReference type="OrthoDB" id="3039123at2759"/>
<keyword evidence="2" id="KW-0719">Serine esterase</keyword>
<dbReference type="Pfam" id="PF07519">
    <property type="entry name" value="Tannase"/>
    <property type="match status" value="2"/>
</dbReference>
<dbReference type="InterPro" id="IPR011118">
    <property type="entry name" value="Tannase/feruloyl_esterase"/>
</dbReference>
<dbReference type="InterPro" id="IPR029058">
    <property type="entry name" value="AB_hydrolase_fold"/>
</dbReference>
<keyword evidence="3" id="KW-0119">Carbohydrate metabolism</keyword>
<dbReference type="GO" id="GO:0030600">
    <property type="term" value="F:feruloyl esterase activity"/>
    <property type="evidence" value="ECO:0007669"/>
    <property type="project" value="UniProtKB-EC"/>
</dbReference>
<evidence type="ECO:0000256" key="6">
    <source>
        <dbReference type="ARBA" id="ARBA00022801"/>
    </source>
</evidence>
<dbReference type="VEuPathDB" id="FungiDB:PMAA_099950"/>